<keyword evidence="5" id="KW-1185">Reference proteome</keyword>
<feature type="domain" description="F-box" evidence="3">
    <location>
        <begin position="8"/>
        <end position="55"/>
    </location>
</feature>
<dbReference type="EMBL" id="CAUEEQ010020257">
    <property type="protein sequence ID" value="CAJ0942636.1"/>
    <property type="molecule type" value="Genomic_DNA"/>
</dbReference>
<evidence type="ECO:0000259" key="3">
    <source>
        <dbReference type="PROSITE" id="PS50181"/>
    </source>
</evidence>
<dbReference type="InterPro" id="IPR001810">
    <property type="entry name" value="F-box_dom"/>
</dbReference>
<dbReference type="Proteomes" id="UP001176940">
    <property type="component" value="Unassembled WGS sequence"/>
</dbReference>
<protein>
    <recommendedName>
        <fullName evidence="3">F-box domain-containing protein</fullName>
    </recommendedName>
</protein>
<comment type="caution">
    <text evidence="4">The sequence shown here is derived from an EMBL/GenBank/DDBJ whole genome shotgun (WGS) entry which is preliminary data.</text>
</comment>
<comment type="pathway">
    <text evidence="1">Protein modification; protein ubiquitination.</text>
</comment>
<proteinExistence type="predicted"/>
<keyword evidence="2" id="KW-0833">Ubl conjugation pathway</keyword>
<gene>
    <name evidence="4" type="ORF">RIMI_LOCUS9672760</name>
</gene>
<dbReference type="SMART" id="SM00256">
    <property type="entry name" value="FBOX"/>
    <property type="match status" value="1"/>
</dbReference>
<organism evidence="4 5">
    <name type="scientific">Ranitomeya imitator</name>
    <name type="common">mimic poison frog</name>
    <dbReference type="NCBI Taxonomy" id="111125"/>
    <lineage>
        <taxon>Eukaryota</taxon>
        <taxon>Metazoa</taxon>
        <taxon>Chordata</taxon>
        <taxon>Craniata</taxon>
        <taxon>Vertebrata</taxon>
        <taxon>Euteleostomi</taxon>
        <taxon>Amphibia</taxon>
        <taxon>Batrachia</taxon>
        <taxon>Anura</taxon>
        <taxon>Neobatrachia</taxon>
        <taxon>Hyloidea</taxon>
        <taxon>Dendrobatidae</taxon>
        <taxon>Dendrobatinae</taxon>
        <taxon>Ranitomeya</taxon>
    </lineage>
</organism>
<dbReference type="InterPro" id="IPR052121">
    <property type="entry name" value="F-box_SCF_Substrate_Recog"/>
</dbReference>
<evidence type="ECO:0000313" key="5">
    <source>
        <dbReference type="Proteomes" id="UP001176940"/>
    </source>
</evidence>
<accession>A0ABN9LIH3</accession>
<evidence type="ECO:0000313" key="4">
    <source>
        <dbReference type="EMBL" id="CAJ0942636.1"/>
    </source>
</evidence>
<evidence type="ECO:0000256" key="1">
    <source>
        <dbReference type="ARBA" id="ARBA00004906"/>
    </source>
</evidence>
<dbReference type="PANTHER" id="PTHR46550:SF1">
    <property type="entry name" value="F-BOX PROTEIN 3"/>
    <property type="match status" value="1"/>
</dbReference>
<sequence length="117" mass="14049">MDNLNNHQKNIDSLPPEMILEILKYLDLDDLLTIKQTCRRFNQLVEYNDWVWRRHCLQMRTVCPSEIDEDQKQGRTWQEIVQRNYKSVIKQKWMDGAFSNIDSYEKTASKNHVSTES</sequence>
<reference evidence="4" key="1">
    <citation type="submission" date="2023-07" db="EMBL/GenBank/DDBJ databases">
        <authorList>
            <person name="Stuckert A."/>
        </authorList>
    </citation>
    <scope>NUCLEOTIDE SEQUENCE</scope>
</reference>
<dbReference type="Gene3D" id="1.20.1280.50">
    <property type="match status" value="1"/>
</dbReference>
<dbReference type="PROSITE" id="PS50181">
    <property type="entry name" value="FBOX"/>
    <property type="match status" value="1"/>
</dbReference>
<evidence type="ECO:0000256" key="2">
    <source>
        <dbReference type="ARBA" id="ARBA00022786"/>
    </source>
</evidence>
<dbReference type="InterPro" id="IPR036047">
    <property type="entry name" value="F-box-like_dom_sf"/>
</dbReference>
<name>A0ABN9LIH3_9NEOB</name>
<dbReference type="Pfam" id="PF12937">
    <property type="entry name" value="F-box-like"/>
    <property type="match status" value="1"/>
</dbReference>
<dbReference type="PANTHER" id="PTHR46550">
    <property type="entry name" value="F-BOX ONLY PROTEIN 3"/>
    <property type="match status" value="1"/>
</dbReference>
<dbReference type="SUPFAM" id="SSF81383">
    <property type="entry name" value="F-box domain"/>
    <property type="match status" value="1"/>
</dbReference>